<keyword evidence="1" id="KW-0614">Plasmid</keyword>
<name>A0A0G3AYB8_CITFR</name>
<organism evidence="1">
    <name type="scientific">Citrobacter freundii</name>
    <dbReference type="NCBI Taxonomy" id="546"/>
    <lineage>
        <taxon>Bacteria</taxon>
        <taxon>Pseudomonadati</taxon>
        <taxon>Pseudomonadota</taxon>
        <taxon>Gammaproteobacteria</taxon>
        <taxon>Enterobacterales</taxon>
        <taxon>Enterobacteriaceae</taxon>
        <taxon>Citrobacter</taxon>
        <taxon>Citrobacter freundii complex</taxon>
    </lineage>
</organism>
<geneLocation type="plasmid" evidence="1">
    <name>pMRVIM1012</name>
</geneLocation>
<accession>A0A0G3AYB8</accession>
<protein>
    <submittedName>
        <fullName evidence="1">Uncharacterized protein</fullName>
    </submittedName>
</protein>
<dbReference type="AlphaFoldDB" id="A0A0G3AYB8"/>
<proteinExistence type="predicted"/>
<evidence type="ECO:0000313" key="1">
    <source>
        <dbReference type="EMBL" id="AKJ18996.1"/>
    </source>
</evidence>
<dbReference type="EMBL" id="KP975075">
    <property type="protein sequence ID" value="AKJ18996.1"/>
    <property type="molecule type" value="Genomic_DNA"/>
</dbReference>
<reference evidence="1" key="1">
    <citation type="submission" date="2015-03" db="EMBL/GenBank/DDBJ databases">
        <title>Allelic Variants of blaVIM Reside on Diverse Mobile Genetic Elements in Gram-negative Clinical Isolates from the USA.</title>
        <authorList>
            <person name="McGann P."/>
            <person name="Snesrud E."/>
            <person name="Ong A.C."/>
            <person name="Clifford R."/>
            <person name="Kwak Y.I."/>
            <person name="Steele E.D."/>
            <person name="Rabinowitz R."/>
            <person name="Waterman P.E."/>
            <person name="Lesho E."/>
        </authorList>
    </citation>
    <scope>NUCLEOTIDE SEQUENCE</scope>
    <source>
        <strain evidence="1">MRSN12115</strain>
        <plasmid evidence="1">pMRVIM1012</plasmid>
    </source>
</reference>
<sequence>MLASRRDLLKFPPVLTCGHRDFLTFWRRRWITGSEITSIHSYPQRRK</sequence>